<proteinExistence type="predicted"/>
<dbReference type="Proteomes" id="UP000612855">
    <property type="component" value="Unassembled WGS sequence"/>
</dbReference>
<comment type="caution">
    <text evidence="1">The sequence shown here is derived from an EMBL/GenBank/DDBJ whole genome shotgun (WGS) entry which is preliminary data.</text>
</comment>
<keyword evidence="2" id="KW-1185">Reference proteome</keyword>
<accession>A0A917A2G3</accession>
<evidence type="ECO:0000313" key="2">
    <source>
        <dbReference type="Proteomes" id="UP000612855"/>
    </source>
</evidence>
<evidence type="ECO:0000313" key="1">
    <source>
        <dbReference type="EMBL" id="GGE22134.1"/>
    </source>
</evidence>
<name>A0A917A2G3_9RHOB</name>
<gene>
    <name evidence="1" type="ORF">GCM10011360_08280</name>
</gene>
<organism evidence="1 2">
    <name type="scientific">Primorskyibacter flagellatus</name>
    <dbReference type="NCBI Taxonomy" id="1387277"/>
    <lineage>
        <taxon>Bacteria</taxon>
        <taxon>Pseudomonadati</taxon>
        <taxon>Pseudomonadota</taxon>
        <taxon>Alphaproteobacteria</taxon>
        <taxon>Rhodobacterales</taxon>
        <taxon>Roseobacteraceae</taxon>
        <taxon>Primorskyibacter</taxon>
    </lineage>
</organism>
<sequence>MTPREALYSEVDQTLSAGERLWSDMVRRVIWELEEPDRPRDTYATIADERETGPAALLARLRETGNPFGAALRRLRRALAEGDYDAAFLCITQPVDEVSDLKHFGIYIFALDAFVPIRERLVELWLQSADVEG</sequence>
<dbReference type="AlphaFoldDB" id="A0A917A2G3"/>
<dbReference type="EMBL" id="BMFJ01000001">
    <property type="protein sequence ID" value="GGE22134.1"/>
    <property type="molecule type" value="Genomic_DNA"/>
</dbReference>
<reference evidence="2" key="1">
    <citation type="journal article" date="2019" name="Int. J. Syst. Evol. Microbiol.">
        <title>The Global Catalogue of Microorganisms (GCM) 10K type strain sequencing project: providing services to taxonomists for standard genome sequencing and annotation.</title>
        <authorList>
            <consortium name="The Broad Institute Genomics Platform"/>
            <consortium name="The Broad Institute Genome Sequencing Center for Infectious Disease"/>
            <person name="Wu L."/>
            <person name="Ma J."/>
        </authorList>
    </citation>
    <scope>NUCLEOTIDE SEQUENCE [LARGE SCALE GENOMIC DNA]</scope>
    <source>
        <strain evidence="2">CGMCC 1.12664</strain>
    </source>
</reference>
<dbReference type="RefSeq" id="WP_188476404.1">
    <property type="nucleotide sequence ID" value="NZ_BMFJ01000001.1"/>
</dbReference>
<protein>
    <submittedName>
        <fullName evidence="1">Uncharacterized protein</fullName>
    </submittedName>
</protein>